<proteinExistence type="predicted"/>
<evidence type="ECO:0000313" key="2">
    <source>
        <dbReference type="Ensembl" id="ENSMMNP00015010954.1"/>
    </source>
</evidence>
<reference evidence="2" key="2">
    <citation type="submission" date="2025-09" db="UniProtKB">
        <authorList>
            <consortium name="Ensembl"/>
        </authorList>
    </citation>
    <scope>IDENTIFICATION</scope>
</reference>
<name>A0A8C6B8Q3_MONMO</name>
<evidence type="ECO:0000256" key="1">
    <source>
        <dbReference type="SAM" id="MobiDB-lite"/>
    </source>
</evidence>
<dbReference type="PANTHER" id="PTHR35252:SF1">
    <property type="entry name" value="RETINITIS PIGMENTOSA 9 PROTEIN"/>
    <property type="match status" value="1"/>
</dbReference>
<sequence>STGSVVVAQGLSCSAACGIFLDQGSNPCRLHWQCCVLKQVGESAGAFLPHSLHTFLFQEGETKPEDCIPDVPGNEHAREFLAHAPTKGLWMPLGKEVKVMQSWEMNSSGNNDHFEGSNSRRFFYVHPVAQQLHLSPWYQNAVYNPFSIPGAGKESESPKRFSGIRDPPCEPKPEGF</sequence>
<dbReference type="Proteomes" id="UP000694561">
    <property type="component" value="Unplaced"/>
</dbReference>
<organism evidence="2 3">
    <name type="scientific">Monodon monoceros</name>
    <name type="common">Narwhal</name>
    <name type="synonym">Ceratodon monodon</name>
    <dbReference type="NCBI Taxonomy" id="40151"/>
    <lineage>
        <taxon>Eukaryota</taxon>
        <taxon>Metazoa</taxon>
        <taxon>Chordata</taxon>
        <taxon>Craniata</taxon>
        <taxon>Vertebrata</taxon>
        <taxon>Euteleostomi</taxon>
        <taxon>Mammalia</taxon>
        <taxon>Eutheria</taxon>
        <taxon>Laurasiatheria</taxon>
        <taxon>Artiodactyla</taxon>
        <taxon>Whippomorpha</taxon>
        <taxon>Cetacea</taxon>
        <taxon>Odontoceti</taxon>
        <taxon>Monodontidae</taxon>
        <taxon>Monodon</taxon>
    </lineage>
</organism>
<protein>
    <submittedName>
        <fullName evidence="2">Uncharacterized protein</fullName>
    </submittedName>
</protein>
<dbReference type="GeneTree" id="ENSGT01000000220518"/>
<dbReference type="PANTHER" id="PTHR35252">
    <property type="entry name" value="RETINITIS PIGMENTOSA 9 PROTEIN"/>
    <property type="match status" value="1"/>
</dbReference>
<dbReference type="InterPro" id="IPR034585">
    <property type="entry name" value="PAP-1"/>
</dbReference>
<feature type="region of interest" description="Disordered" evidence="1">
    <location>
        <begin position="152"/>
        <end position="176"/>
    </location>
</feature>
<dbReference type="AlphaFoldDB" id="A0A8C6B8Q3"/>
<keyword evidence="3" id="KW-1185">Reference proteome</keyword>
<accession>A0A8C6B8Q3</accession>
<dbReference type="Ensembl" id="ENSMMNT00015011988.1">
    <property type="protein sequence ID" value="ENSMMNP00015010954.1"/>
    <property type="gene ID" value="ENSMMNG00015008138.1"/>
</dbReference>
<evidence type="ECO:0000313" key="3">
    <source>
        <dbReference type="Proteomes" id="UP000694561"/>
    </source>
</evidence>
<reference evidence="2" key="1">
    <citation type="submission" date="2025-08" db="UniProtKB">
        <authorList>
            <consortium name="Ensembl"/>
        </authorList>
    </citation>
    <scope>IDENTIFICATION</scope>
</reference>
<dbReference type="GO" id="GO:0008380">
    <property type="term" value="P:RNA splicing"/>
    <property type="evidence" value="ECO:0007669"/>
    <property type="project" value="InterPro"/>
</dbReference>
<feature type="compositionally biased region" description="Basic and acidic residues" evidence="1">
    <location>
        <begin position="167"/>
        <end position="176"/>
    </location>
</feature>